<organism evidence="3">
    <name type="scientific">Talaromyces marneffei PM1</name>
    <dbReference type="NCBI Taxonomy" id="1077442"/>
    <lineage>
        <taxon>Eukaryota</taxon>
        <taxon>Fungi</taxon>
        <taxon>Dikarya</taxon>
        <taxon>Ascomycota</taxon>
        <taxon>Pezizomycotina</taxon>
        <taxon>Eurotiomycetes</taxon>
        <taxon>Eurotiomycetidae</taxon>
        <taxon>Eurotiales</taxon>
        <taxon>Trichocomaceae</taxon>
        <taxon>Talaromyces</taxon>
        <taxon>Talaromyces sect. Talaromyces</taxon>
    </lineage>
</organism>
<dbReference type="EMBL" id="JPOX01000021">
    <property type="protein sequence ID" value="KFX45861.1"/>
    <property type="molecule type" value="Genomic_DNA"/>
</dbReference>
<dbReference type="HOGENOM" id="CLU_494464_0_0_1"/>
<name>A0A093VGN1_TALMA</name>
<feature type="region of interest" description="Disordered" evidence="1">
    <location>
        <begin position="527"/>
        <end position="551"/>
    </location>
</feature>
<dbReference type="AlphaFoldDB" id="A0A093VGN1"/>
<evidence type="ECO:0000256" key="1">
    <source>
        <dbReference type="SAM" id="MobiDB-lite"/>
    </source>
</evidence>
<reference key="1">
    <citation type="journal article" date="2014" name="PLoS Genet.">
        <title>Signature Gene Expression Reveals Novel Clues to the Molecular Mechanisms of Dimorphic Transition in Penicillium marneffei.</title>
        <authorList>
            <person name="Yang E."/>
            <person name="Wang G."/>
            <person name="Cai J."/>
            <person name="Woo P.C."/>
            <person name="Lau S.K."/>
            <person name="Yuen K.-Y."/>
            <person name="Chow W.-N."/>
            <person name="Lin X."/>
        </authorList>
    </citation>
    <scope>NUCLEOTIDE SEQUENCE [LARGE SCALE GENOMIC DNA]</scope>
    <source>
        <strain>PM1</strain>
    </source>
</reference>
<evidence type="ECO:0000313" key="3">
    <source>
        <dbReference type="EMBL" id="KFX45861.1"/>
    </source>
</evidence>
<comment type="caution">
    <text evidence="3">The sequence shown here is derived from an EMBL/GenBank/DDBJ whole genome shotgun (WGS) entry which is preliminary data.</text>
</comment>
<evidence type="ECO:0000259" key="2">
    <source>
        <dbReference type="Pfam" id="PF23584"/>
    </source>
</evidence>
<dbReference type="Pfam" id="PF23584">
    <property type="entry name" value="DUF7136"/>
    <property type="match status" value="1"/>
</dbReference>
<feature type="domain" description="DUF7136" evidence="2">
    <location>
        <begin position="330"/>
        <end position="513"/>
    </location>
</feature>
<sequence length="551" mass="61621">MSEIPDIPIIRWEKTNETRVQGSPNDYQAAKDMWFSRLLDAFPPIYGISINTDEIISNDIFVVDIINEWTQQIRVVFAHPNHRGNDRSTRESKIWKTMIDSMTRYLCQVRRERMALQEVIQLPLIDENTYYTIIAVGRNVRFFALEADSYTLMDSSGTNGEMLLLQYFIVHTYNSRGEPSKWRITLNLQPSPNSTPASSEEDNMSLGPSPWAYGSTSFNATSASQTVATLEDTFYGMNDDDISFPDMVRQITEYMLKRRTRWIRISRGTDEPAAWKTAYVLVTLATCRLYVLEPGSNELVSYFADRGPVRFYDAFVSVHFFVRSLFYASIQGSQYAPYINPSIEFSVKSDTNGSDEIFLAMDVTQENFSSSDPYYVPAWIHKLNGIEDGGSPGPCLRATNCSTYLEAGSPNITFQTHGKSIVFTTRNGTQKPDLVAAWARSACTGTTQSVTFNVTGTLHVWDTGKIDGRNSCAILSPITPTASPCGAAINSAAASNISASITSAGCAHQKETTTTQQEMKMQQFRKEVNRKPNKTESQKTPCFLTGSAHAT</sequence>
<feature type="compositionally biased region" description="Basic and acidic residues" evidence="1">
    <location>
        <begin position="527"/>
        <end position="537"/>
    </location>
</feature>
<gene>
    <name evidence="3" type="ORF">GQ26_0210680</name>
</gene>
<dbReference type="InterPro" id="IPR055560">
    <property type="entry name" value="DUF7136"/>
</dbReference>
<accession>A0A093VGN1</accession>
<proteinExistence type="predicted"/>
<protein>
    <recommendedName>
        <fullName evidence="2">DUF7136 domain-containing protein</fullName>
    </recommendedName>
</protein>
<reference evidence="3" key="2">
    <citation type="journal article" date="2014" name="PLoS Genet.">
        <title>Signature gene expression reveals novel clues to the molecular mechanisms of dimorphic transition in Penicillium marneffei.</title>
        <authorList>
            <person name="Yang E."/>
            <person name="Wang G."/>
            <person name="Cai J."/>
            <person name="Woo P.C."/>
            <person name="Lau S.K."/>
            <person name="Yuen K.-Y."/>
            <person name="Chow W.-N."/>
            <person name="Lin X."/>
        </authorList>
    </citation>
    <scope>NUCLEOTIDE SEQUENCE</scope>
    <source>
        <strain evidence="3">PM1</strain>
    </source>
</reference>